<dbReference type="Gene3D" id="3.40.630.30">
    <property type="match status" value="1"/>
</dbReference>
<feature type="domain" description="N-acetyltransferase" evidence="1">
    <location>
        <begin position="13"/>
        <end position="163"/>
    </location>
</feature>
<evidence type="ECO:0000259" key="1">
    <source>
        <dbReference type="PROSITE" id="PS51186"/>
    </source>
</evidence>
<dbReference type="SUPFAM" id="SSF55729">
    <property type="entry name" value="Acyl-CoA N-acyltransferases (Nat)"/>
    <property type="match status" value="1"/>
</dbReference>
<gene>
    <name evidence="2" type="ORF">BWQ96_05649</name>
</gene>
<reference evidence="2 3" key="1">
    <citation type="journal article" date="2018" name="Mol. Biol. Evol.">
        <title>Analysis of the draft genome of the red seaweed Gracilariopsis chorda provides insights into genome size evolution in Rhodophyta.</title>
        <authorList>
            <person name="Lee J."/>
            <person name="Yang E.C."/>
            <person name="Graf L."/>
            <person name="Yang J.H."/>
            <person name="Qiu H."/>
            <person name="Zel Zion U."/>
            <person name="Chan C.X."/>
            <person name="Stephens T.G."/>
            <person name="Weber A.P.M."/>
            <person name="Boo G.H."/>
            <person name="Boo S.M."/>
            <person name="Kim K.M."/>
            <person name="Shin Y."/>
            <person name="Jung M."/>
            <person name="Lee S.J."/>
            <person name="Yim H.S."/>
            <person name="Lee J.H."/>
            <person name="Bhattacharya D."/>
            <person name="Yoon H.S."/>
        </authorList>
    </citation>
    <scope>NUCLEOTIDE SEQUENCE [LARGE SCALE GENOMIC DNA]</scope>
    <source>
        <strain evidence="2 3">SKKU-2015</strain>
        <tissue evidence="2">Whole body</tissue>
    </source>
</reference>
<dbReference type="InterPro" id="IPR000182">
    <property type="entry name" value="GNAT_dom"/>
</dbReference>
<dbReference type="CDD" id="cd04301">
    <property type="entry name" value="NAT_SF"/>
    <property type="match status" value="1"/>
</dbReference>
<dbReference type="EMBL" id="NBIV01000087">
    <property type="protein sequence ID" value="PXF44572.1"/>
    <property type="molecule type" value="Genomic_DNA"/>
</dbReference>
<protein>
    <recommendedName>
        <fullName evidence="1">N-acetyltransferase domain-containing protein</fullName>
    </recommendedName>
</protein>
<dbReference type="InterPro" id="IPR016181">
    <property type="entry name" value="Acyl_CoA_acyltransferase"/>
</dbReference>
<evidence type="ECO:0000313" key="2">
    <source>
        <dbReference type="EMBL" id="PXF44572.1"/>
    </source>
</evidence>
<dbReference type="Pfam" id="PF00583">
    <property type="entry name" value="Acetyltransf_1"/>
    <property type="match status" value="1"/>
</dbReference>
<dbReference type="AlphaFoldDB" id="A0A2V3IR27"/>
<dbReference type="Proteomes" id="UP000247409">
    <property type="component" value="Unassembled WGS sequence"/>
</dbReference>
<accession>A0A2V3IR27</accession>
<evidence type="ECO:0000313" key="3">
    <source>
        <dbReference type="Proteomes" id="UP000247409"/>
    </source>
</evidence>
<comment type="caution">
    <text evidence="2">The sequence shown here is derived from an EMBL/GenBank/DDBJ whole genome shotgun (WGS) entry which is preliminary data.</text>
</comment>
<keyword evidence="3" id="KW-1185">Reference proteome</keyword>
<dbReference type="GO" id="GO:0016747">
    <property type="term" value="F:acyltransferase activity, transferring groups other than amino-acyl groups"/>
    <property type="evidence" value="ECO:0007669"/>
    <property type="project" value="InterPro"/>
</dbReference>
<name>A0A2V3IR27_9FLOR</name>
<dbReference type="OrthoDB" id="540593at2759"/>
<proteinExistence type="predicted"/>
<organism evidence="2 3">
    <name type="scientific">Gracilariopsis chorda</name>
    <dbReference type="NCBI Taxonomy" id="448386"/>
    <lineage>
        <taxon>Eukaryota</taxon>
        <taxon>Rhodophyta</taxon>
        <taxon>Florideophyceae</taxon>
        <taxon>Rhodymeniophycidae</taxon>
        <taxon>Gracilariales</taxon>
        <taxon>Gracilariaceae</taxon>
        <taxon>Gracilariopsis</taxon>
    </lineage>
</organism>
<sequence>MAPLNLVLKGTDFVLRSYSPAADLYQVRKLFSKDTCSREYAPDLLPQYATDVRFKPYILEGPMGVVAFVAIRNLSADTDTSNKRLVFVEAVRVREDVRGAGLGTELMSTVVDNVRAAHPEKQHLRILATTVFQNEPMRRVFQKTGWTSAATMLLWPSDKKVLQVINSTAPTLEALGVANMVSPDVFVLSKQWKEIRTPSEILAIIHYLRDSGSEYLRPDLFTVEGAIASSRFLCHELAKQEGRSVWRLTRGENPAGLLFVRPRVLDPAVTTLDCTVSACIDGVHEAESAVVFAASREELPYFRIIFDNGMTPDMIATSPMLSLCGCFPFLVYECTQ</sequence>
<dbReference type="PROSITE" id="PS51186">
    <property type="entry name" value="GNAT"/>
    <property type="match status" value="1"/>
</dbReference>